<organism evidence="3 4">
    <name type="scientific">Sphingomicrobium clamense</name>
    <dbReference type="NCBI Taxonomy" id="2851013"/>
    <lineage>
        <taxon>Bacteria</taxon>
        <taxon>Pseudomonadati</taxon>
        <taxon>Pseudomonadota</taxon>
        <taxon>Alphaproteobacteria</taxon>
        <taxon>Sphingomonadales</taxon>
        <taxon>Sphingomonadaceae</taxon>
        <taxon>Sphingomicrobium</taxon>
    </lineage>
</organism>
<gene>
    <name evidence="3" type="ORF">KTQ36_02940</name>
</gene>
<sequence>MNHDLDPEGRRLPVRLGGVSNGEFNPLPKRPKQRAIDHVAHETASLHARKLGIGRRAFMTSTMGVAAVLSACNAANPKAGGRYALEKDASLDDAAANATLAGDEFIFDVQLHCVDPSMAWADGPDGAVWLGALRNVFSQREKCAEDSFDCYSAQTLAKEVFLDSDTDAGVISALWGTDETSPTPTAYAAEAAEVIEAMDGDRHRCLIHGGVLANEPGEIEAMEEKAKTHGVAAWKLYPQYSVTKPGYFLDEPGPAEAFFDKARSLGVKTVAVHKGISLFQQDPALSSPKDMGPAARANPDFTFLTYHSGYQPGLAEGPYDPDNPRGVDRLIKSFLDAGFERNQGNLYAEMGAVWKLVMGSPEQAAHYLGKLLKYMGEERIIWGTDSLWFGSPQDQIQALRSFEISEEYQERYGYPAITADMKRRIFGLNAAAVYGLDVEAMKTGRFDTTRDAYTEARNPSFRSYGPTDRRGFLALHADRPGAPG</sequence>
<proteinExistence type="predicted"/>
<feature type="domain" description="Amidohydrolase-related" evidence="2">
    <location>
        <begin position="186"/>
        <end position="436"/>
    </location>
</feature>
<dbReference type="InterPro" id="IPR006680">
    <property type="entry name" value="Amidohydro-rel"/>
</dbReference>
<accession>A0ABS6V3W8</accession>
<evidence type="ECO:0000256" key="1">
    <source>
        <dbReference type="SAM" id="MobiDB-lite"/>
    </source>
</evidence>
<name>A0ABS6V3W8_9SPHN</name>
<protein>
    <submittedName>
        <fullName evidence="3">Amidohydrolase</fullName>
    </submittedName>
</protein>
<evidence type="ECO:0000313" key="4">
    <source>
        <dbReference type="Proteomes" id="UP000698028"/>
    </source>
</evidence>
<dbReference type="EMBL" id="JAHVAH010000001">
    <property type="protein sequence ID" value="MBW0144250.1"/>
    <property type="molecule type" value="Genomic_DNA"/>
</dbReference>
<dbReference type="Proteomes" id="UP000698028">
    <property type="component" value="Unassembled WGS sequence"/>
</dbReference>
<evidence type="ECO:0000313" key="3">
    <source>
        <dbReference type="EMBL" id="MBW0144250.1"/>
    </source>
</evidence>
<dbReference type="PANTHER" id="PTHR42889:SF1">
    <property type="entry name" value="BLR3681 PROTEIN"/>
    <property type="match status" value="1"/>
</dbReference>
<dbReference type="PANTHER" id="PTHR42889">
    <property type="entry name" value="BLR3681 PROTEIN"/>
    <property type="match status" value="1"/>
</dbReference>
<evidence type="ECO:0000259" key="2">
    <source>
        <dbReference type="Pfam" id="PF04909"/>
    </source>
</evidence>
<dbReference type="Pfam" id="PF04909">
    <property type="entry name" value="Amidohydro_2"/>
    <property type="match status" value="1"/>
</dbReference>
<keyword evidence="4" id="KW-1185">Reference proteome</keyword>
<dbReference type="RefSeq" id="WP_218632264.1">
    <property type="nucleotide sequence ID" value="NZ_JAHVAH010000001.1"/>
</dbReference>
<feature type="compositionally biased region" description="Basic and acidic residues" evidence="1">
    <location>
        <begin position="1"/>
        <end position="11"/>
    </location>
</feature>
<feature type="region of interest" description="Disordered" evidence="1">
    <location>
        <begin position="1"/>
        <end position="29"/>
    </location>
</feature>
<comment type="caution">
    <text evidence="3">The sequence shown here is derived from an EMBL/GenBank/DDBJ whole genome shotgun (WGS) entry which is preliminary data.</text>
</comment>
<reference evidence="3 4" key="1">
    <citation type="submission" date="2021-07" db="EMBL/GenBank/DDBJ databases">
        <title>The draft genome sequence of Sphingomicrobium sp. B8.</title>
        <authorList>
            <person name="Mu L."/>
        </authorList>
    </citation>
    <scope>NUCLEOTIDE SEQUENCE [LARGE SCALE GENOMIC DNA]</scope>
    <source>
        <strain evidence="3 4">B8</strain>
    </source>
</reference>